<keyword evidence="3" id="KW-1185">Reference proteome</keyword>
<organism evidence="2 3">
    <name type="scientific">Mytilus edulis</name>
    <name type="common">Blue mussel</name>
    <dbReference type="NCBI Taxonomy" id="6550"/>
    <lineage>
        <taxon>Eukaryota</taxon>
        <taxon>Metazoa</taxon>
        <taxon>Spiralia</taxon>
        <taxon>Lophotrochozoa</taxon>
        <taxon>Mollusca</taxon>
        <taxon>Bivalvia</taxon>
        <taxon>Autobranchia</taxon>
        <taxon>Pteriomorphia</taxon>
        <taxon>Mytilida</taxon>
        <taxon>Mytiloidea</taxon>
        <taxon>Mytilidae</taxon>
        <taxon>Mytilinae</taxon>
        <taxon>Mytilus</taxon>
    </lineage>
</organism>
<dbReference type="EMBL" id="CAJPWZ010000176">
    <property type="protein sequence ID" value="CAG2187634.1"/>
    <property type="molecule type" value="Genomic_DNA"/>
</dbReference>
<reference evidence="2" key="1">
    <citation type="submission" date="2021-03" db="EMBL/GenBank/DDBJ databases">
        <authorList>
            <person name="Bekaert M."/>
        </authorList>
    </citation>
    <scope>NUCLEOTIDE SEQUENCE</scope>
</reference>
<evidence type="ECO:0008006" key="4">
    <source>
        <dbReference type="Google" id="ProtNLM"/>
    </source>
</evidence>
<name>A0A8S3PVD2_MYTED</name>
<dbReference type="OrthoDB" id="10550539at2759"/>
<proteinExistence type="predicted"/>
<feature type="compositionally biased region" description="Acidic residues" evidence="1">
    <location>
        <begin position="164"/>
        <end position="267"/>
    </location>
</feature>
<protein>
    <recommendedName>
        <fullName evidence="4">Replicase polyprotein 1a</fullName>
    </recommendedName>
</protein>
<comment type="caution">
    <text evidence="2">The sequence shown here is derived from an EMBL/GenBank/DDBJ whole genome shotgun (WGS) entry which is preliminary data.</text>
</comment>
<feature type="compositionally biased region" description="Acidic residues" evidence="1">
    <location>
        <begin position="44"/>
        <end position="55"/>
    </location>
</feature>
<dbReference type="Proteomes" id="UP000683360">
    <property type="component" value="Unassembled WGS sequence"/>
</dbReference>
<evidence type="ECO:0000256" key="1">
    <source>
        <dbReference type="SAM" id="MobiDB-lite"/>
    </source>
</evidence>
<evidence type="ECO:0000313" key="3">
    <source>
        <dbReference type="Proteomes" id="UP000683360"/>
    </source>
</evidence>
<feature type="compositionally biased region" description="Acidic residues" evidence="1">
    <location>
        <begin position="137"/>
        <end position="156"/>
    </location>
</feature>
<feature type="region of interest" description="Disordered" evidence="1">
    <location>
        <begin position="20"/>
        <end position="281"/>
    </location>
</feature>
<gene>
    <name evidence="2" type="ORF">MEDL_3083</name>
</gene>
<dbReference type="AlphaFoldDB" id="A0A8S3PVD2"/>
<accession>A0A8S3PVD2</accession>
<evidence type="ECO:0000313" key="2">
    <source>
        <dbReference type="EMBL" id="CAG2187634.1"/>
    </source>
</evidence>
<sequence>MPGVTKKDIIASFDRFSRERKHKLQEKENGREAVGNRLTKMDGIDENVNSEESDEGIQTSQNMRRKRRAITDSDSDSESENNTVKEKRNKYQNTEHYGDKYHSMRLSDSSEESFSVDVKSSDDYDDKNDGNNNDDDHNVDDDNYEDGDDDDDIYDDNNDHDYNPDENNDIYDDDDDYDYNSDDDNDIHADDDDKDITCADDDDDDDDDVDDDDDNDDDVDDDDDDDNDDNDEYEDDDYDDDDDDDHDDDHNDDDDDDFDVDTVDDEVGNQKYKEKTKKGAKTNSLQIDVNNEVPKGEMSIFSLDVHKVNGLANVKSEAQLLKTLVKAVTKMKCVKHEALKKRKCEPFLIAYFYYKTERDINSTADSINRHRKLKDRQAFIPGSRKTGNILTYYRIKTSIEQKHTPEVYFLCNGEGYHAILHLCDTSFRSKIAKKFIDGNRIKEIETLNIAGPDVTSKKYL</sequence>